<proteinExistence type="predicted"/>
<gene>
    <name evidence="1" type="ORF">DC045_12095</name>
</gene>
<keyword evidence="1" id="KW-0413">Isomerase</keyword>
<dbReference type="AlphaFoldDB" id="A0A352IU95"/>
<dbReference type="InterPro" id="IPR035516">
    <property type="entry name" value="Gyrase/topoIV_suA_C"/>
</dbReference>
<dbReference type="EMBL" id="DNNA01000189">
    <property type="protein sequence ID" value="HBC35028.1"/>
    <property type="molecule type" value="Genomic_DNA"/>
</dbReference>
<comment type="caution">
    <text evidence="1">The sequence shown here is derived from an EMBL/GenBank/DDBJ whole genome shotgun (WGS) entry which is preliminary data.</text>
</comment>
<evidence type="ECO:0000313" key="2">
    <source>
        <dbReference type="Proteomes" id="UP000263489"/>
    </source>
</evidence>
<protein>
    <submittedName>
        <fullName evidence="1">DNA topoisomerase IV subunit A</fullName>
        <ecNumber evidence="1">5.99.1.-</ecNumber>
    </submittedName>
</protein>
<dbReference type="GO" id="GO:0016853">
    <property type="term" value="F:isomerase activity"/>
    <property type="evidence" value="ECO:0007669"/>
    <property type="project" value="UniProtKB-KW"/>
</dbReference>
<evidence type="ECO:0000313" key="1">
    <source>
        <dbReference type="EMBL" id="HBC35028.1"/>
    </source>
</evidence>
<feature type="non-terminal residue" evidence="1">
    <location>
        <position position="1"/>
    </location>
</feature>
<name>A0A352IU95_9GAMM</name>
<reference evidence="1 2" key="1">
    <citation type="journal article" date="2018" name="Nat. Biotechnol.">
        <title>A standardized bacterial taxonomy based on genome phylogeny substantially revises the tree of life.</title>
        <authorList>
            <person name="Parks D.H."/>
            <person name="Chuvochina M."/>
            <person name="Waite D.W."/>
            <person name="Rinke C."/>
            <person name="Skarshewski A."/>
            <person name="Chaumeil P.A."/>
            <person name="Hugenholtz P."/>
        </authorList>
    </citation>
    <scope>NUCLEOTIDE SEQUENCE [LARGE SCALE GENOMIC DNA]</scope>
    <source>
        <strain evidence="1">UBA9380</strain>
    </source>
</reference>
<organism evidence="1 2">
    <name type="scientific">Marinobacter adhaerens</name>
    <dbReference type="NCBI Taxonomy" id="1033846"/>
    <lineage>
        <taxon>Bacteria</taxon>
        <taxon>Pseudomonadati</taxon>
        <taxon>Pseudomonadota</taxon>
        <taxon>Gammaproteobacteria</taxon>
        <taxon>Pseudomonadales</taxon>
        <taxon>Marinobacteraceae</taxon>
        <taxon>Marinobacter</taxon>
    </lineage>
</organism>
<accession>A0A352IU95</accession>
<dbReference type="EC" id="5.99.1.-" evidence="1"/>
<dbReference type="Proteomes" id="UP000263489">
    <property type="component" value="Unassembled WGS sequence"/>
</dbReference>
<dbReference type="SUPFAM" id="SSF101904">
    <property type="entry name" value="GyrA/ParC C-terminal domain-like"/>
    <property type="match status" value="1"/>
</dbReference>
<sequence length="91" mass="10022">IISIPSARVQSREEYVVAVAVFAEDDQLEIRAGKRKMGLQFSDLEHYLGERGRRGHKLPRGLQRVDGIDVIPSAARAQEEAGSDSEGTDSE</sequence>